<organism evidence="2 3">
    <name type="scientific">Ambrosiozyma monospora</name>
    <name type="common">Yeast</name>
    <name type="synonym">Endomycopsis monosporus</name>
    <dbReference type="NCBI Taxonomy" id="43982"/>
    <lineage>
        <taxon>Eukaryota</taxon>
        <taxon>Fungi</taxon>
        <taxon>Dikarya</taxon>
        <taxon>Ascomycota</taxon>
        <taxon>Saccharomycotina</taxon>
        <taxon>Pichiomycetes</taxon>
        <taxon>Pichiales</taxon>
        <taxon>Pichiaceae</taxon>
        <taxon>Ambrosiozyma</taxon>
    </lineage>
</organism>
<keyword evidence="3" id="KW-1185">Reference proteome</keyword>
<evidence type="ECO:0000313" key="3">
    <source>
        <dbReference type="Proteomes" id="UP001165063"/>
    </source>
</evidence>
<reference evidence="2" key="1">
    <citation type="submission" date="2023-04" db="EMBL/GenBank/DDBJ databases">
        <title>Ambrosiozyma monospora NBRC 1965.</title>
        <authorList>
            <person name="Ichikawa N."/>
            <person name="Sato H."/>
            <person name="Tonouchi N."/>
        </authorList>
    </citation>
    <scope>NUCLEOTIDE SEQUENCE</scope>
    <source>
        <strain evidence="2">NBRC 1965</strain>
    </source>
</reference>
<feature type="region of interest" description="Disordered" evidence="1">
    <location>
        <begin position="179"/>
        <end position="200"/>
    </location>
</feature>
<comment type="caution">
    <text evidence="2">The sequence shown here is derived from an EMBL/GenBank/DDBJ whole genome shotgun (WGS) entry which is preliminary data.</text>
</comment>
<dbReference type="AlphaFoldDB" id="A0A9W6YY70"/>
<evidence type="ECO:0000313" key="2">
    <source>
        <dbReference type="EMBL" id="GMG27026.1"/>
    </source>
</evidence>
<accession>A0A9W6YY70</accession>
<evidence type="ECO:0000256" key="1">
    <source>
        <dbReference type="SAM" id="MobiDB-lite"/>
    </source>
</evidence>
<sequence>MTQDLKVLQHALVEQTNEQKEGLKHGHGDGSDELCNDHDRGQNSIRSVSPARKALMEQLGHELQKTMKLLPGGAYENSVVDNLSEMLLKKLSLNANTITTGAGSSELRLSESVSSPIREAGEENVGKNLTNDLAAAATTTIEKDDLDHLNDSKNGANEIMEPVDQTIVEDSNEYYDSVDPDTLEDHECNNSQKNSTPINESKDLKVIDEIINEKNNSVNSSPGSDSVGRTNFISNTTHPISSTPTKAHSFNSIDKLSVEYPDSAVAASDRCTALDNVIAKLGLEEEAKFIKKKKSTRSLHSNYSTGS</sequence>
<name>A0A9W6YY70_AMBMO</name>
<proteinExistence type="predicted"/>
<feature type="compositionally biased region" description="Basic and acidic residues" evidence="1">
    <location>
        <begin position="18"/>
        <end position="41"/>
    </location>
</feature>
<gene>
    <name evidence="2" type="ORF">Amon01_000337300</name>
</gene>
<dbReference type="Proteomes" id="UP001165063">
    <property type="component" value="Unassembled WGS sequence"/>
</dbReference>
<protein>
    <submittedName>
        <fullName evidence="2">Unnamed protein product</fullName>
    </submittedName>
</protein>
<feature type="region of interest" description="Disordered" evidence="1">
    <location>
        <begin position="18"/>
        <end position="44"/>
    </location>
</feature>
<feature type="compositionally biased region" description="Polar residues" evidence="1">
    <location>
        <begin position="189"/>
        <end position="199"/>
    </location>
</feature>
<dbReference type="EMBL" id="BSXU01001399">
    <property type="protein sequence ID" value="GMG27026.1"/>
    <property type="molecule type" value="Genomic_DNA"/>
</dbReference>